<dbReference type="GO" id="GO:0008033">
    <property type="term" value="P:tRNA processing"/>
    <property type="evidence" value="ECO:0000318"/>
    <property type="project" value="GO_Central"/>
</dbReference>
<dbReference type="AlphaFoldDB" id="A9USQ4"/>
<dbReference type="OMA" id="VGFIACE"/>
<keyword evidence="8" id="KW-1185">Reference proteome</keyword>
<dbReference type="FunCoup" id="A9USQ4">
    <property type="interactions" value="1014"/>
</dbReference>
<proteinExistence type="predicted"/>
<evidence type="ECO:0000313" key="7">
    <source>
        <dbReference type="EMBL" id="EDQ91820.1"/>
    </source>
</evidence>
<dbReference type="PANTHER" id="PTHR22731:SF3">
    <property type="entry name" value="RIBONUCLEASES P_MRP PROTEIN SUBUNIT POP1"/>
    <property type="match status" value="1"/>
</dbReference>
<reference evidence="7 8" key="1">
    <citation type="journal article" date="2008" name="Nature">
        <title>The genome of the choanoflagellate Monosiga brevicollis and the origin of metazoans.</title>
        <authorList>
            <consortium name="JGI Sequencing"/>
            <person name="King N."/>
            <person name="Westbrook M.J."/>
            <person name="Young S.L."/>
            <person name="Kuo A."/>
            <person name="Abedin M."/>
            <person name="Chapman J."/>
            <person name="Fairclough S."/>
            <person name="Hellsten U."/>
            <person name="Isogai Y."/>
            <person name="Letunic I."/>
            <person name="Marr M."/>
            <person name="Pincus D."/>
            <person name="Putnam N."/>
            <person name="Rokas A."/>
            <person name="Wright K.J."/>
            <person name="Zuzow R."/>
            <person name="Dirks W."/>
            <person name="Good M."/>
            <person name="Goodstein D."/>
            <person name="Lemons D."/>
            <person name="Li W."/>
            <person name="Lyons J.B."/>
            <person name="Morris A."/>
            <person name="Nichols S."/>
            <person name="Richter D.J."/>
            <person name="Salamov A."/>
            <person name="Bork P."/>
            <person name="Lim W.A."/>
            <person name="Manning G."/>
            <person name="Miller W.T."/>
            <person name="McGinnis W."/>
            <person name="Shapiro H."/>
            <person name="Tjian R."/>
            <person name="Grigoriev I.V."/>
            <person name="Rokhsar D."/>
        </authorList>
    </citation>
    <scope>NUCLEOTIDE SEQUENCE [LARGE SCALE GENOMIC DNA]</scope>
    <source>
        <strain evidence="8">MX1 / ATCC 50154</strain>
    </source>
</reference>
<dbReference type="GeneID" id="5888386"/>
<dbReference type="InterPro" id="IPR039182">
    <property type="entry name" value="Pop1"/>
</dbReference>
<feature type="compositionally biased region" description="Basic and acidic residues" evidence="4">
    <location>
        <begin position="59"/>
        <end position="71"/>
    </location>
</feature>
<dbReference type="InterPro" id="IPR009723">
    <property type="entry name" value="Pop1_N"/>
</dbReference>
<feature type="region of interest" description="Disordered" evidence="4">
    <location>
        <begin position="59"/>
        <end position="91"/>
    </location>
</feature>
<evidence type="ECO:0000256" key="2">
    <source>
        <dbReference type="ARBA" id="ARBA00022694"/>
    </source>
</evidence>
<protein>
    <submittedName>
        <fullName evidence="7">Uncharacterized protein</fullName>
    </submittedName>
</protein>
<accession>A9USQ4</accession>
<evidence type="ECO:0000259" key="6">
    <source>
        <dbReference type="Pfam" id="PF08170"/>
    </source>
</evidence>
<dbReference type="GO" id="GO:0000172">
    <property type="term" value="C:ribonuclease MRP complex"/>
    <property type="evidence" value="ECO:0000318"/>
    <property type="project" value="GO_Central"/>
</dbReference>
<feature type="domain" description="POPLD" evidence="6">
    <location>
        <begin position="429"/>
        <end position="520"/>
    </location>
</feature>
<gene>
    <name evidence="7" type="ORF">MONBRDRAFT_5868</name>
</gene>
<dbReference type="GO" id="GO:0005655">
    <property type="term" value="C:nucleolar ribonuclease P complex"/>
    <property type="evidence" value="ECO:0000318"/>
    <property type="project" value="GO_Central"/>
</dbReference>
<dbReference type="GO" id="GO:0001682">
    <property type="term" value="P:tRNA 5'-leader removal"/>
    <property type="evidence" value="ECO:0007669"/>
    <property type="project" value="InterPro"/>
</dbReference>
<keyword evidence="2" id="KW-0819">tRNA processing</keyword>
<feature type="domain" description="Pop1 N-terminal" evidence="5">
    <location>
        <begin position="29"/>
        <end position="158"/>
    </location>
</feature>
<evidence type="ECO:0000256" key="4">
    <source>
        <dbReference type="SAM" id="MobiDB-lite"/>
    </source>
</evidence>
<dbReference type="STRING" id="81824.A9USQ4"/>
<sequence length="627" mass="69600">MAKRAGGAEFNGAGPAGAATSSAVAATSKMAKMLTARGIDVSQFAAARAKEMKAMEADLEQRSGAGKRTEMVDTDNASKSRRHKRRPRHMRAAFEARSSRVRWLETHLWHAKRFQMAEQWGFHVPQKPSDKSERVNYRFVRDHVSIQDASFMQTLVLDAPDHRAGAAVLDAAASTTLYHATGQEWTALLRYPDGSVVAPISYFWSERSRTAGWRCWITVHPASLAVVEALLRGAAGNSVAAHDLELTHVNTEYTNRFRLRGPAALQLLQCALQPAIEAGDRLPSGILSESTRAWNELNRSDAEKVILANTVLQLAVWDPRLQTPSQMMKRKEEWLAARSPKPTSTDPAQASEATCMTATSAAWFIEEDSRRASSEGQAHVAKLNQRRAAAPVSGATLQPGDHDSIVPILLIQKPGARTTQGGRLGFGAGWDLIVPRRWALPFWMMLVHAGARVHGQAEERRLALESGQLAFPYHCVGSSAYEAWRQSELDARQRRWQARPPAKRLNYCKLNVAAPFIADWSLLGGNPLPQVVYNEQVDGHLRDRPLPALHWTRLRVVGRGKLDDRCAVFALPNTDRGAALLKLPKHTLPDLDHPNALAWPTRLLLRHPDTNRLTWVEARAMSEVAWF</sequence>
<evidence type="ECO:0000259" key="5">
    <source>
        <dbReference type="Pfam" id="PF06978"/>
    </source>
</evidence>
<dbReference type="SUPFAM" id="SSF103025">
    <property type="entry name" value="Folate-binding domain"/>
    <property type="match status" value="1"/>
</dbReference>
<evidence type="ECO:0000313" key="8">
    <source>
        <dbReference type="Proteomes" id="UP000001357"/>
    </source>
</evidence>
<dbReference type="Pfam" id="PF06978">
    <property type="entry name" value="POP1_N"/>
    <property type="match status" value="1"/>
</dbReference>
<dbReference type="InParanoid" id="A9USQ4"/>
<feature type="compositionally biased region" description="Basic residues" evidence="4">
    <location>
        <begin position="79"/>
        <end position="91"/>
    </location>
</feature>
<dbReference type="RefSeq" id="XP_001743106.1">
    <property type="nucleotide sequence ID" value="XM_001743054.1"/>
</dbReference>
<dbReference type="KEGG" id="mbr:MONBRDRAFT_5868"/>
<organism evidence="7 8">
    <name type="scientific">Monosiga brevicollis</name>
    <name type="common">Choanoflagellate</name>
    <dbReference type="NCBI Taxonomy" id="81824"/>
    <lineage>
        <taxon>Eukaryota</taxon>
        <taxon>Choanoflagellata</taxon>
        <taxon>Craspedida</taxon>
        <taxon>Salpingoecidae</taxon>
        <taxon>Monosiga</taxon>
    </lineage>
</organism>
<dbReference type="eggNOG" id="KOG3322">
    <property type="taxonomic scope" value="Eukaryota"/>
</dbReference>
<dbReference type="Proteomes" id="UP000001357">
    <property type="component" value="Unassembled WGS sequence"/>
</dbReference>
<dbReference type="InterPro" id="IPR012590">
    <property type="entry name" value="POPLD_dom"/>
</dbReference>
<evidence type="ECO:0000256" key="1">
    <source>
        <dbReference type="ARBA" id="ARBA00004123"/>
    </source>
</evidence>
<name>A9USQ4_MONBE</name>
<dbReference type="EMBL" id="CH991544">
    <property type="protein sequence ID" value="EDQ91820.1"/>
    <property type="molecule type" value="Genomic_DNA"/>
</dbReference>
<evidence type="ECO:0000256" key="3">
    <source>
        <dbReference type="ARBA" id="ARBA00023242"/>
    </source>
</evidence>
<comment type="subcellular location">
    <subcellularLocation>
        <location evidence="1">Nucleus</location>
    </subcellularLocation>
</comment>
<dbReference type="PANTHER" id="PTHR22731">
    <property type="entry name" value="RIBONUCLEASES P/MRP PROTEIN SUBUNIT POP1"/>
    <property type="match status" value="1"/>
</dbReference>
<dbReference type="Pfam" id="PF08170">
    <property type="entry name" value="POPLD"/>
    <property type="match status" value="1"/>
</dbReference>
<keyword evidence="3" id="KW-0539">Nucleus</keyword>